<dbReference type="SUPFAM" id="SSF57716">
    <property type="entry name" value="Glucocorticoid receptor-like (DNA-binding domain)"/>
    <property type="match status" value="1"/>
</dbReference>
<dbReference type="WBParaSite" id="DME_0000512801-mRNA-1">
    <property type="protein sequence ID" value="DME_0000512801-mRNA-1"/>
    <property type="gene ID" value="DME_0000512801"/>
</dbReference>
<dbReference type="Proteomes" id="UP000038040">
    <property type="component" value="Unplaced"/>
</dbReference>
<evidence type="ECO:0000256" key="2">
    <source>
        <dbReference type="ARBA" id="ARBA00022771"/>
    </source>
</evidence>
<evidence type="ECO:0000313" key="6">
    <source>
        <dbReference type="Proteomes" id="UP000038040"/>
    </source>
</evidence>
<organism evidence="6 8">
    <name type="scientific">Dracunculus medinensis</name>
    <name type="common">Guinea worm</name>
    <dbReference type="NCBI Taxonomy" id="318479"/>
    <lineage>
        <taxon>Eukaryota</taxon>
        <taxon>Metazoa</taxon>
        <taxon>Ecdysozoa</taxon>
        <taxon>Nematoda</taxon>
        <taxon>Chromadorea</taxon>
        <taxon>Rhabditida</taxon>
        <taxon>Spirurina</taxon>
        <taxon>Dracunculoidea</taxon>
        <taxon>Dracunculidae</taxon>
        <taxon>Dracunculus</taxon>
    </lineage>
</organism>
<reference evidence="8" key="1">
    <citation type="submission" date="2017-02" db="UniProtKB">
        <authorList>
            <consortium name="WormBaseParasite"/>
        </authorList>
    </citation>
    <scope>IDENTIFICATION</scope>
</reference>
<protein>
    <submittedName>
        <fullName evidence="8">A20-type domain-containing protein</fullName>
    </submittedName>
</protein>
<dbReference type="Gene3D" id="1.20.5.4770">
    <property type="match status" value="1"/>
</dbReference>
<dbReference type="AlphaFoldDB" id="A0A0N4UCW4"/>
<evidence type="ECO:0000256" key="1">
    <source>
        <dbReference type="ARBA" id="ARBA00022723"/>
    </source>
</evidence>
<dbReference type="SMART" id="SM00259">
    <property type="entry name" value="ZnF_A20"/>
    <property type="match status" value="1"/>
</dbReference>
<sequence length="232" mass="25343">MLLNGALRGCEGFVNYIFEKRFEENMENEQQNSPMCKGGCGFYGSSAFDGLCSKCFKDQLKRKQETIPRFTSSPPRMNDDKTTTTNRHILLPESATKRLTPPPLVVESAVQEIAENSDNVRDEHTTVASALEFTTTDESQKSIEVDMDTSGASLDSASTSAIVLDKCREVSCSQVAKSSEDITAQFESAVASADDAQLIHILPESGSSPGLLSNSRRNLQGKICLVDKFVDL</sequence>
<keyword evidence="7" id="KW-1185">Reference proteome</keyword>
<dbReference type="GO" id="GO:0008270">
    <property type="term" value="F:zinc ion binding"/>
    <property type="evidence" value="ECO:0007669"/>
    <property type="project" value="UniProtKB-KW"/>
</dbReference>
<dbReference type="Pfam" id="PF01754">
    <property type="entry name" value="zf-A20"/>
    <property type="match status" value="1"/>
</dbReference>
<dbReference type="InterPro" id="IPR002653">
    <property type="entry name" value="Znf_A20"/>
</dbReference>
<dbReference type="Proteomes" id="UP000274756">
    <property type="component" value="Unassembled WGS sequence"/>
</dbReference>
<evidence type="ECO:0000313" key="5">
    <source>
        <dbReference type="EMBL" id="VDN58954.1"/>
    </source>
</evidence>
<name>A0A0N4UCW4_DRAME</name>
<keyword evidence="2" id="KW-0863">Zinc-finger</keyword>
<keyword evidence="1" id="KW-0479">Metal-binding</keyword>
<dbReference type="PROSITE" id="PS51036">
    <property type="entry name" value="ZF_A20"/>
    <property type="match status" value="1"/>
</dbReference>
<dbReference type="EMBL" id="UYYG01001174">
    <property type="protein sequence ID" value="VDN58954.1"/>
    <property type="molecule type" value="Genomic_DNA"/>
</dbReference>
<feature type="domain" description="A20-type" evidence="4">
    <location>
        <begin position="30"/>
        <end position="64"/>
    </location>
</feature>
<evidence type="ECO:0000259" key="4">
    <source>
        <dbReference type="PROSITE" id="PS51036"/>
    </source>
</evidence>
<dbReference type="STRING" id="318479.A0A0N4UCW4"/>
<keyword evidence="3" id="KW-0862">Zinc</keyword>
<evidence type="ECO:0000313" key="8">
    <source>
        <dbReference type="WBParaSite" id="DME_0000512801-mRNA-1"/>
    </source>
</evidence>
<dbReference type="GO" id="GO:0003677">
    <property type="term" value="F:DNA binding"/>
    <property type="evidence" value="ECO:0007669"/>
    <property type="project" value="InterPro"/>
</dbReference>
<evidence type="ECO:0000256" key="3">
    <source>
        <dbReference type="ARBA" id="ARBA00022833"/>
    </source>
</evidence>
<gene>
    <name evidence="5" type="ORF">DME_LOCUS8927</name>
</gene>
<dbReference type="OrthoDB" id="428577at2759"/>
<evidence type="ECO:0000313" key="7">
    <source>
        <dbReference type="Proteomes" id="UP000274756"/>
    </source>
</evidence>
<proteinExistence type="predicted"/>
<accession>A0A0N4UCW4</accession>
<reference evidence="5 7" key="2">
    <citation type="submission" date="2018-11" db="EMBL/GenBank/DDBJ databases">
        <authorList>
            <consortium name="Pathogen Informatics"/>
        </authorList>
    </citation>
    <scope>NUCLEOTIDE SEQUENCE [LARGE SCALE GENOMIC DNA]</scope>
</reference>